<dbReference type="EMBL" id="FNWJ01000002">
    <property type="protein sequence ID" value="SEH14679.1"/>
    <property type="molecule type" value="Genomic_DNA"/>
</dbReference>
<name>A0A1H6FV63_THEAL</name>
<feature type="compositionally biased region" description="Low complexity" evidence="7">
    <location>
        <begin position="1"/>
        <end position="13"/>
    </location>
</feature>
<keyword evidence="6" id="KW-1006">Bacterial flagellum protein export</keyword>
<evidence type="ECO:0000313" key="9">
    <source>
        <dbReference type="EMBL" id="SEH14679.1"/>
    </source>
</evidence>
<comment type="similarity">
    <text evidence="2">Belongs to the FliH family.</text>
</comment>
<feature type="domain" description="Flagellar assembly protein FliH/Type III secretion system HrpE" evidence="8">
    <location>
        <begin position="62"/>
        <end position="190"/>
    </location>
</feature>
<evidence type="ECO:0000256" key="2">
    <source>
        <dbReference type="ARBA" id="ARBA00006602"/>
    </source>
</evidence>
<keyword evidence="9" id="KW-0282">Flagellum</keyword>
<dbReference type="Pfam" id="PF02108">
    <property type="entry name" value="FliH"/>
    <property type="match status" value="1"/>
</dbReference>
<comment type="function">
    <text evidence="1">Needed for flagellar regrowth and assembly.</text>
</comment>
<evidence type="ECO:0000256" key="4">
    <source>
        <dbReference type="ARBA" id="ARBA00022795"/>
    </source>
</evidence>
<gene>
    <name evidence="9" type="ORF">SAMN02745716_1706</name>
</gene>
<dbReference type="AlphaFoldDB" id="A0A1H6FV63"/>
<reference evidence="10" key="1">
    <citation type="submission" date="2016-10" db="EMBL/GenBank/DDBJ databases">
        <authorList>
            <person name="Varghese N."/>
            <person name="Submissions S."/>
        </authorList>
    </citation>
    <scope>NUCLEOTIDE SEQUENCE [LARGE SCALE GENOMIC DNA]</scope>
    <source>
        <strain evidence="10">ATCC 35263</strain>
    </source>
</reference>
<dbReference type="InterPro" id="IPR051472">
    <property type="entry name" value="T3SS_Stator/FliH"/>
</dbReference>
<proteinExistence type="inferred from homology"/>
<keyword evidence="3" id="KW-0813">Transport</keyword>
<keyword evidence="9" id="KW-0969">Cilium</keyword>
<keyword evidence="9" id="KW-0966">Cell projection</keyword>
<evidence type="ECO:0000256" key="3">
    <source>
        <dbReference type="ARBA" id="ARBA00022448"/>
    </source>
</evidence>
<dbReference type="SUPFAM" id="SSF160527">
    <property type="entry name" value="V-type ATPase subunit E-like"/>
    <property type="match status" value="1"/>
</dbReference>
<dbReference type="RefSeq" id="WP_093118145.1">
    <property type="nucleotide sequence ID" value="NZ_FNWJ01000002.1"/>
</dbReference>
<dbReference type="OrthoDB" id="5244961at2"/>
<evidence type="ECO:0000256" key="7">
    <source>
        <dbReference type="SAM" id="MobiDB-lite"/>
    </source>
</evidence>
<dbReference type="Proteomes" id="UP000222056">
    <property type="component" value="Unassembled WGS sequence"/>
</dbReference>
<protein>
    <submittedName>
        <fullName evidence="9">Flagellar assembly protein FliH</fullName>
    </submittedName>
</protein>
<keyword evidence="10" id="KW-1185">Reference proteome</keyword>
<dbReference type="STRING" id="29539.SAMN02745716_1706"/>
<dbReference type="GO" id="GO:0005829">
    <property type="term" value="C:cytosol"/>
    <property type="evidence" value="ECO:0007669"/>
    <property type="project" value="TreeGrafter"/>
</dbReference>
<keyword evidence="5" id="KW-0653">Protein transport</keyword>
<dbReference type="Gene3D" id="3.30.2320.30">
    <property type="entry name" value="ATP synthase, E subunit, C-terminal"/>
    <property type="match status" value="1"/>
</dbReference>
<dbReference type="GO" id="GO:0044781">
    <property type="term" value="P:bacterial-type flagellum organization"/>
    <property type="evidence" value="ECO:0007669"/>
    <property type="project" value="UniProtKB-KW"/>
</dbReference>
<feature type="region of interest" description="Disordered" evidence="7">
    <location>
        <begin position="1"/>
        <end position="30"/>
    </location>
</feature>
<dbReference type="PANTHER" id="PTHR34982">
    <property type="entry name" value="YOP PROTEINS TRANSLOCATION PROTEIN L"/>
    <property type="match status" value="1"/>
</dbReference>
<evidence type="ECO:0000313" key="10">
    <source>
        <dbReference type="Proteomes" id="UP000222056"/>
    </source>
</evidence>
<dbReference type="InterPro" id="IPR018035">
    <property type="entry name" value="Flagellar_FliH/T3SS_HrpE"/>
</dbReference>
<organism evidence="9 10">
    <name type="scientific">Thermoleophilum album</name>
    <dbReference type="NCBI Taxonomy" id="29539"/>
    <lineage>
        <taxon>Bacteria</taxon>
        <taxon>Bacillati</taxon>
        <taxon>Actinomycetota</taxon>
        <taxon>Thermoleophilia</taxon>
        <taxon>Thermoleophilales</taxon>
        <taxon>Thermoleophilaceae</taxon>
        <taxon>Thermoleophilum</taxon>
    </lineage>
</organism>
<sequence length="201" mass="21530">MTSSPEPFAFARLAPPPAVDERAQAAEREAALAAARHEGFEAGREAGRAEVEAQVREQLDAALTALAEATALLAEERVRAAQAVERKAVELALRIAEKVVAGTIEVDPARVLDVVAGALQRLVERERVTVVVSPEDLELVRQGIEDVAARLGGIEHLEVQADRRVQRGGALVRTADGEVDATIESKLERVRELVAGIVGER</sequence>
<evidence type="ECO:0000256" key="6">
    <source>
        <dbReference type="ARBA" id="ARBA00023225"/>
    </source>
</evidence>
<evidence type="ECO:0000256" key="5">
    <source>
        <dbReference type="ARBA" id="ARBA00022927"/>
    </source>
</evidence>
<dbReference type="InterPro" id="IPR038495">
    <property type="entry name" value="ATPase_E_C"/>
</dbReference>
<feature type="compositionally biased region" description="Basic and acidic residues" evidence="7">
    <location>
        <begin position="19"/>
        <end position="30"/>
    </location>
</feature>
<dbReference type="GO" id="GO:0015031">
    <property type="term" value="P:protein transport"/>
    <property type="evidence" value="ECO:0007669"/>
    <property type="project" value="UniProtKB-KW"/>
</dbReference>
<keyword evidence="4" id="KW-1005">Bacterial flagellum biogenesis</keyword>
<dbReference type="PANTHER" id="PTHR34982:SF1">
    <property type="entry name" value="FLAGELLAR ASSEMBLY PROTEIN FLIH"/>
    <property type="match status" value="1"/>
</dbReference>
<evidence type="ECO:0000259" key="8">
    <source>
        <dbReference type="Pfam" id="PF02108"/>
    </source>
</evidence>
<evidence type="ECO:0000256" key="1">
    <source>
        <dbReference type="ARBA" id="ARBA00003041"/>
    </source>
</evidence>
<accession>A0A1H6FV63</accession>